<dbReference type="PANTHER" id="PTHR12526:SF640">
    <property type="entry name" value="COLANIC ACID BIOSYNTHESIS GLYCOSYLTRANSFERASE WCAL-RELATED"/>
    <property type="match status" value="1"/>
</dbReference>
<evidence type="ECO:0000313" key="6">
    <source>
        <dbReference type="Proteomes" id="UP000252415"/>
    </source>
</evidence>
<keyword evidence="3 5" id="KW-0808">Transferase</keyword>
<dbReference type="RefSeq" id="WP_281270928.1">
    <property type="nucleotide sequence ID" value="NZ_QPJD01000002.1"/>
</dbReference>
<evidence type="ECO:0000256" key="2">
    <source>
        <dbReference type="ARBA" id="ARBA00022676"/>
    </source>
</evidence>
<comment type="similarity">
    <text evidence="1">Belongs to the glycosyltransferase group 1 family. Glycosyltransferase 4 subfamily.</text>
</comment>
<evidence type="ECO:0000256" key="1">
    <source>
        <dbReference type="ARBA" id="ARBA00009481"/>
    </source>
</evidence>
<keyword evidence="6" id="KW-1185">Reference proteome</keyword>
<organism evidence="5 6">
    <name type="scientific">Paenibacillus prosopidis</name>
    <dbReference type="NCBI Taxonomy" id="630520"/>
    <lineage>
        <taxon>Bacteria</taxon>
        <taxon>Bacillati</taxon>
        <taxon>Bacillota</taxon>
        <taxon>Bacilli</taxon>
        <taxon>Bacillales</taxon>
        <taxon>Paenibacillaceae</taxon>
        <taxon>Paenibacillus</taxon>
    </lineage>
</organism>
<sequence length="116" mass="12610">MCSQNISEVLPAVDLVAVTSVIKEALANGALEAMAFGKCIVAYNSGGLQEIIIDRETGVLINKEDTKSLAKVIDQLANDPAKLKSMGKKARARAVQQYRYDLFKKKIKNLINIEGS</sequence>
<comment type="caution">
    <text evidence="5">The sequence shown here is derived from an EMBL/GenBank/DDBJ whole genome shotgun (WGS) entry which is preliminary data.</text>
</comment>
<evidence type="ECO:0000259" key="4">
    <source>
        <dbReference type="Pfam" id="PF00534"/>
    </source>
</evidence>
<dbReference type="PANTHER" id="PTHR12526">
    <property type="entry name" value="GLYCOSYLTRANSFERASE"/>
    <property type="match status" value="1"/>
</dbReference>
<reference evidence="5 6" key="1">
    <citation type="submission" date="2018-07" db="EMBL/GenBank/DDBJ databases">
        <title>Genomic Encyclopedia of Type Strains, Phase III (KMG-III): the genomes of soil and plant-associated and newly described type strains.</title>
        <authorList>
            <person name="Whitman W."/>
        </authorList>
    </citation>
    <scope>NUCLEOTIDE SEQUENCE [LARGE SCALE GENOMIC DNA]</scope>
    <source>
        <strain evidence="5 6">CECT 7506</strain>
    </source>
</reference>
<dbReference type="InterPro" id="IPR001296">
    <property type="entry name" value="Glyco_trans_1"/>
</dbReference>
<dbReference type="SUPFAM" id="SSF53756">
    <property type="entry name" value="UDP-Glycosyltransferase/glycogen phosphorylase"/>
    <property type="match status" value="1"/>
</dbReference>
<dbReference type="Gene3D" id="3.40.50.2000">
    <property type="entry name" value="Glycogen Phosphorylase B"/>
    <property type="match status" value="2"/>
</dbReference>
<evidence type="ECO:0000256" key="3">
    <source>
        <dbReference type="ARBA" id="ARBA00022679"/>
    </source>
</evidence>
<keyword evidence="2" id="KW-0328">Glycosyltransferase</keyword>
<dbReference type="Pfam" id="PF00534">
    <property type="entry name" value="Glycos_transf_1"/>
    <property type="match status" value="1"/>
</dbReference>
<proteinExistence type="inferred from homology"/>
<evidence type="ECO:0000313" key="5">
    <source>
        <dbReference type="EMBL" id="RCW50871.1"/>
    </source>
</evidence>
<dbReference type="CDD" id="cd03801">
    <property type="entry name" value="GT4_PimA-like"/>
    <property type="match status" value="1"/>
</dbReference>
<dbReference type="GO" id="GO:0016757">
    <property type="term" value="F:glycosyltransferase activity"/>
    <property type="evidence" value="ECO:0007669"/>
    <property type="project" value="UniProtKB-KW"/>
</dbReference>
<dbReference type="EMBL" id="QPJD01000002">
    <property type="protein sequence ID" value="RCW50871.1"/>
    <property type="molecule type" value="Genomic_DNA"/>
</dbReference>
<accession>A0A368W8W8</accession>
<dbReference type="Proteomes" id="UP000252415">
    <property type="component" value="Unassembled WGS sequence"/>
</dbReference>
<gene>
    <name evidence="5" type="ORF">DFP97_10263</name>
</gene>
<dbReference type="AlphaFoldDB" id="A0A368W8W8"/>
<name>A0A368W8W8_9BACL</name>
<feature type="domain" description="Glycosyl transferase family 1" evidence="4">
    <location>
        <begin position="5"/>
        <end position="92"/>
    </location>
</feature>
<protein>
    <submittedName>
        <fullName evidence="5">Glycosyl transferase family 1</fullName>
    </submittedName>
</protein>